<reference evidence="3" key="2">
    <citation type="submission" date="2021-10" db="EMBL/GenBank/DDBJ databases">
        <title>Phylogenomics reveals ancestral predisposition of the termite-cultivated fungus Termitomyces towards a domesticated lifestyle.</title>
        <authorList>
            <person name="Auxier B."/>
            <person name="Grum-Grzhimaylo A."/>
            <person name="Cardenas M.E."/>
            <person name="Lodge J.D."/>
            <person name="Laessoe T."/>
            <person name="Pedersen O."/>
            <person name="Smith M.E."/>
            <person name="Kuyper T.W."/>
            <person name="Franco-Molano E.A."/>
            <person name="Baroni T.J."/>
            <person name="Aanen D.K."/>
        </authorList>
    </citation>
    <scope>NUCLEOTIDE SEQUENCE</scope>
    <source>
        <strain evidence="3">AP01</strain>
        <tissue evidence="3">Mycelium</tissue>
    </source>
</reference>
<feature type="compositionally biased region" description="Acidic residues" evidence="1">
    <location>
        <begin position="12"/>
        <end position="29"/>
    </location>
</feature>
<accession>A0A9P7GG30</accession>
<gene>
    <name evidence="3" type="ORF">DXG03_000343</name>
</gene>
<keyword evidence="4" id="KW-1185">Reference proteome</keyword>
<comment type="caution">
    <text evidence="3">The sequence shown here is derived from an EMBL/GenBank/DDBJ whole genome shotgun (WGS) entry which is preliminary data.</text>
</comment>
<evidence type="ECO:0000313" key="4">
    <source>
        <dbReference type="Proteomes" id="UP000775547"/>
    </source>
</evidence>
<sequence length="477" mass="53844">MEFLPRPKLEPEEPELDELDGEYESETEDPDAFKIRDALDAPTSCNMTIGELHDLIHEGGIDLNPPYQRDVVWPESKQIALIDSIFRNFYIPPIVFAIHINEDNAEERICVDGKQVSGPSQTPVVGLNGIRMYFAAPHLHSKVLFHRCKDEEAILVHPPELIQGSTSRATGIRKGVILEQAHYMQSVLPIKEQAPDILTPSSKVEYKNLAPGTERDIFQRVQMGMTLTGAEKLQAISSPWAQWISELEAKHVAVEGGLSAVLQWDTKRGRDFQNIAYFVFCCDGLPDVQETPTAQKMEKWISRVDEPPQQFKGEIESVLRAFWTIASDETLNRGLKNIASRLAPVEFIYVGKQLTTTTSTLLSTNDPSLYLGVLLFVLRKRSLEERATAITTLRQTIRKQFKDIRLNSNVCKSLWAIIRDLENNPSNALARSNGDKKGKKRKKYEDDDDGDEYRPSPITSLGKSTKTRSRQHNGVFS</sequence>
<feature type="region of interest" description="Disordered" evidence="1">
    <location>
        <begin position="1"/>
        <end position="29"/>
    </location>
</feature>
<dbReference type="PANTHER" id="PTHR39639">
    <property type="entry name" value="CHROMOSOME 16, WHOLE GENOME SHOTGUN SEQUENCE"/>
    <property type="match status" value="1"/>
</dbReference>
<proteinExistence type="predicted"/>
<dbReference type="InterPro" id="IPR004919">
    <property type="entry name" value="GmrSD_N"/>
</dbReference>
<evidence type="ECO:0000256" key="1">
    <source>
        <dbReference type="SAM" id="MobiDB-lite"/>
    </source>
</evidence>
<name>A0A9P7GG30_9AGAR</name>
<dbReference type="Proteomes" id="UP000775547">
    <property type="component" value="Unassembled WGS sequence"/>
</dbReference>
<feature type="region of interest" description="Disordered" evidence="1">
    <location>
        <begin position="426"/>
        <end position="477"/>
    </location>
</feature>
<dbReference type="Pfam" id="PF03235">
    <property type="entry name" value="GmrSD_N"/>
    <property type="match status" value="1"/>
</dbReference>
<reference evidence="3" key="1">
    <citation type="submission" date="2020-07" db="EMBL/GenBank/DDBJ databases">
        <authorList>
            <person name="Nieuwenhuis M."/>
            <person name="Van De Peppel L.J.J."/>
        </authorList>
    </citation>
    <scope>NUCLEOTIDE SEQUENCE</scope>
    <source>
        <strain evidence="3">AP01</strain>
        <tissue evidence="3">Mycelium</tissue>
    </source>
</reference>
<organism evidence="3 4">
    <name type="scientific">Asterophora parasitica</name>
    <dbReference type="NCBI Taxonomy" id="117018"/>
    <lineage>
        <taxon>Eukaryota</taxon>
        <taxon>Fungi</taxon>
        <taxon>Dikarya</taxon>
        <taxon>Basidiomycota</taxon>
        <taxon>Agaricomycotina</taxon>
        <taxon>Agaricomycetes</taxon>
        <taxon>Agaricomycetidae</taxon>
        <taxon>Agaricales</taxon>
        <taxon>Tricholomatineae</taxon>
        <taxon>Lyophyllaceae</taxon>
        <taxon>Asterophora</taxon>
    </lineage>
</organism>
<dbReference type="AlphaFoldDB" id="A0A9P7GG30"/>
<dbReference type="EMBL" id="JABCKV010000001">
    <property type="protein sequence ID" value="KAG5648994.1"/>
    <property type="molecule type" value="Genomic_DNA"/>
</dbReference>
<feature type="domain" description="GmrSD restriction endonucleases N-terminal" evidence="2">
    <location>
        <begin position="53"/>
        <end position="115"/>
    </location>
</feature>
<evidence type="ECO:0000313" key="3">
    <source>
        <dbReference type="EMBL" id="KAG5648994.1"/>
    </source>
</evidence>
<protein>
    <recommendedName>
        <fullName evidence="2">GmrSD restriction endonucleases N-terminal domain-containing protein</fullName>
    </recommendedName>
</protein>
<dbReference type="PANTHER" id="PTHR39639:SF1">
    <property type="entry name" value="DUF262 DOMAIN-CONTAINING PROTEIN"/>
    <property type="match status" value="1"/>
</dbReference>
<evidence type="ECO:0000259" key="2">
    <source>
        <dbReference type="Pfam" id="PF03235"/>
    </source>
</evidence>
<dbReference type="OrthoDB" id="5419821at2759"/>
<feature type="compositionally biased region" description="Basic and acidic residues" evidence="1">
    <location>
        <begin position="1"/>
        <end position="11"/>
    </location>
</feature>